<evidence type="ECO:0000313" key="2">
    <source>
        <dbReference type="Proteomes" id="UP000821853"/>
    </source>
</evidence>
<organism evidence="1 2">
    <name type="scientific">Haemaphysalis longicornis</name>
    <name type="common">Bush tick</name>
    <dbReference type="NCBI Taxonomy" id="44386"/>
    <lineage>
        <taxon>Eukaryota</taxon>
        <taxon>Metazoa</taxon>
        <taxon>Ecdysozoa</taxon>
        <taxon>Arthropoda</taxon>
        <taxon>Chelicerata</taxon>
        <taxon>Arachnida</taxon>
        <taxon>Acari</taxon>
        <taxon>Parasitiformes</taxon>
        <taxon>Ixodida</taxon>
        <taxon>Ixodoidea</taxon>
        <taxon>Ixodidae</taxon>
        <taxon>Haemaphysalinae</taxon>
        <taxon>Haemaphysalis</taxon>
    </lineage>
</organism>
<gene>
    <name evidence="1" type="ORF">HPB48_021243</name>
</gene>
<reference evidence="1 2" key="1">
    <citation type="journal article" date="2020" name="Cell">
        <title>Large-Scale Comparative Analyses of Tick Genomes Elucidate Their Genetic Diversity and Vector Capacities.</title>
        <authorList>
            <consortium name="Tick Genome and Microbiome Consortium (TIGMIC)"/>
            <person name="Jia N."/>
            <person name="Wang J."/>
            <person name="Shi W."/>
            <person name="Du L."/>
            <person name="Sun Y."/>
            <person name="Zhan W."/>
            <person name="Jiang J.F."/>
            <person name="Wang Q."/>
            <person name="Zhang B."/>
            <person name="Ji P."/>
            <person name="Bell-Sakyi L."/>
            <person name="Cui X.M."/>
            <person name="Yuan T.T."/>
            <person name="Jiang B.G."/>
            <person name="Yang W.F."/>
            <person name="Lam T.T."/>
            <person name="Chang Q.C."/>
            <person name="Ding S.J."/>
            <person name="Wang X.J."/>
            <person name="Zhu J.G."/>
            <person name="Ruan X.D."/>
            <person name="Zhao L."/>
            <person name="Wei J.T."/>
            <person name="Ye R.Z."/>
            <person name="Que T.C."/>
            <person name="Du C.H."/>
            <person name="Zhou Y.H."/>
            <person name="Cheng J.X."/>
            <person name="Dai P.F."/>
            <person name="Guo W.B."/>
            <person name="Han X.H."/>
            <person name="Huang E.J."/>
            <person name="Li L.F."/>
            <person name="Wei W."/>
            <person name="Gao Y.C."/>
            <person name="Liu J.Z."/>
            <person name="Shao H.Z."/>
            <person name="Wang X."/>
            <person name="Wang C.C."/>
            <person name="Yang T.C."/>
            <person name="Huo Q.B."/>
            <person name="Li W."/>
            <person name="Chen H.Y."/>
            <person name="Chen S.E."/>
            <person name="Zhou L.G."/>
            <person name="Ni X.B."/>
            <person name="Tian J.H."/>
            <person name="Sheng Y."/>
            <person name="Liu T."/>
            <person name="Pan Y.S."/>
            <person name="Xia L.Y."/>
            <person name="Li J."/>
            <person name="Zhao F."/>
            <person name="Cao W.C."/>
        </authorList>
    </citation>
    <scope>NUCLEOTIDE SEQUENCE [LARGE SCALE GENOMIC DNA]</scope>
    <source>
        <strain evidence="1">HaeL-2018</strain>
    </source>
</reference>
<keyword evidence="2" id="KW-1185">Reference proteome</keyword>
<dbReference type="OMA" id="VHKNFKQ"/>
<dbReference type="Proteomes" id="UP000821853">
    <property type="component" value="Chromosome 8"/>
</dbReference>
<evidence type="ECO:0000313" key="1">
    <source>
        <dbReference type="EMBL" id="KAH9379559.1"/>
    </source>
</evidence>
<dbReference type="VEuPathDB" id="VectorBase:HLOH_058643"/>
<proteinExistence type="predicted"/>
<protein>
    <submittedName>
        <fullName evidence="1">Uncharacterized protein</fullName>
    </submittedName>
</protein>
<sequence length="136" mass="14940">MGNKASEKERERAIGDGVSCLQRTVSDRTGAVPPLRKITACLKEAKLNLLQADKTSAFVVLPEGLFNEKSLAAVHKNFKQVNFNPKKQKLAAVKFLKEVHLDSLGKAAEKAELGVLEIFFKAKTAQSRMPPTGHRN</sequence>
<dbReference type="EMBL" id="JABSTR010000010">
    <property type="protein sequence ID" value="KAH9379559.1"/>
    <property type="molecule type" value="Genomic_DNA"/>
</dbReference>
<comment type="caution">
    <text evidence="1">The sequence shown here is derived from an EMBL/GenBank/DDBJ whole genome shotgun (WGS) entry which is preliminary data.</text>
</comment>
<dbReference type="AlphaFoldDB" id="A0A9J6GYN8"/>
<name>A0A9J6GYN8_HAELO</name>
<accession>A0A9J6GYN8</accession>